<feature type="transmembrane region" description="Helical" evidence="1">
    <location>
        <begin position="333"/>
        <end position="353"/>
    </location>
</feature>
<gene>
    <name evidence="2" type="ORF">SAMN05444350_1167</name>
</gene>
<feature type="transmembrane region" description="Helical" evidence="1">
    <location>
        <begin position="99"/>
        <end position="118"/>
    </location>
</feature>
<feature type="transmembrane region" description="Helical" evidence="1">
    <location>
        <begin position="28"/>
        <end position="48"/>
    </location>
</feature>
<feature type="transmembrane region" description="Helical" evidence="1">
    <location>
        <begin position="205"/>
        <end position="223"/>
    </location>
</feature>
<dbReference type="AlphaFoldDB" id="A0A1M6GR51"/>
<keyword evidence="1" id="KW-0812">Transmembrane</keyword>
<evidence type="ECO:0000313" key="2">
    <source>
        <dbReference type="EMBL" id="SHJ12457.1"/>
    </source>
</evidence>
<evidence type="ECO:0000313" key="3">
    <source>
        <dbReference type="Proteomes" id="UP000184192"/>
    </source>
</evidence>
<sequence length="418" mass="48479">MLVSAVLTFAFWWTVLLRMIKKKGFTSSTFLISIYTLSFLCSVLLIILEFQQKNPKIDNYSFGYLFLTVSLWLYLYPFIEINDSNFEYLRIPSKKIIKCISVILSVCSLYSIVFYLPVAYKMIAVDIADIANVRSMVTTGNHPFIEPSIKNGLAKLFAFLYNLQLTLFFINLIIDKKIRFFSWVILFSSLSYPVFVLAFMGRDGIVFWIFSFIFSFLLFRKYLHSGILKTLKKITVVIFSFFLFFFLIISVGRFLVANEDAMQLFESLLSYIGQGPINFAEYYYIPNMISDGGQSLFLPLVKDVDLNYKNQVDSLLYNYDIVPWIFKTFISSIYTSIGSLFLLIFGLILLFVYKYSFKEKKKGVLSFPFVLVYTVFFTVYSQGVFYLTYYHNIAHLSVLLIFLLALFSSIGSSVTIKL</sequence>
<accession>A0A1M6GR51</accession>
<dbReference type="EMBL" id="FQZN01000016">
    <property type="protein sequence ID" value="SHJ12457.1"/>
    <property type="molecule type" value="Genomic_DNA"/>
</dbReference>
<protein>
    <submittedName>
        <fullName evidence="2">Oligosaccharide repeat unit polymerase</fullName>
    </submittedName>
</protein>
<feature type="transmembrane region" description="Helical" evidence="1">
    <location>
        <begin position="365"/>
        <end position="387"/>
    </location>
</feature>
<name>A0A1M6GR51_9BACE</name>
<evidence type="ECO:0000256" key="1">
    <source>
        <dbReference type="SAM" id="Phobius"/>
    </source>
</evidence>
<keyword evidence="3" id="KW-1185">Reference proteome</keyword>
<feature type="transmembrane region" description="Helical" evidence="1">
    <location>
        <begin position="60"/>
        <end position="79"/>
    </location>
</feature>
<organism evidence="2 3">
    <name type="scientific">Bacteroides stercorirosoris</name>
    <dbReference type="NCBI Taxonomy" id="871324"/>
    <lineage>
        <taxon>Bacteria</taxon>
        <taxon>Pseudomonadati</taxon>
        <taxon>Bacteroidota</taxon>
        <taxon>Bacteroidia</taxon>
        <taxon>Bacteroidales</taxon>
        <taxon>Bacteroidaceae</taxon>
        <taxon>Bacteroides</taxon>
    </lineage>
</organism>
<dbReference type="NCBIfam" id="TIGR04370">
    <property type="entry name" value="glyco_rpt_poly"/>
    <property type="match status" value="1"/>
</dbReference>
<feature type="transmembrane region" description="Helical" evidence="1">
    <location>
        <begin position="180"/>
        <end position="199"/>
    </location>
</feature>
<proteinExistence type="predicted"/>
<reference evidence="3" key="1">
    <citation type="submission" date="2016-11" db="EMBL/GenBank/DDBJ databases">
        <authorList>
            <person name="Varghese N."/>
            <person name="Submissions S."/>
        </authorList>
    </citation>
    <scope>NUCLEOTIDE SEQUENCE [LARGE SCALE GENOMIC DNA]</scope>
    <source>
        <strain evidence="3">DSM 26884</strain>
    </source>
</reference>
<dbReference type="Proteomes" id="UP000184192">
    <property type="component" value="Unassembled WGS sequence"/>
</dbReference>
<dbReference type="RefSeq" id="WP_073313903.1">
    <property type="nucleotide sequence ID" value="NZ_FQZN01000016.1"/>
</dbReference>
<feature type="transmembrane region" description="Helical" evidence="1">
    <location>
        <begin position="153"/>
        <end position="173"/>
    </location>
</feature>
<keyword evidence="1" id="KW-0472">Membrane</keyword>
<dbReference type="GeneID" id="92712728"/>
<keyword evidence="1" id="KW-1133">Transmembrane helix</keyword>
<feature type="transmembrane region" description="Helical" evidence="1">
    <location>
        <begin position="235"/>
        <end position="256"/>
    </location>
</feature>
<feature type="transmembrane region" description="Helical" evidence="1">
    <location>
        <begin position="393"/>
        <end position="416"/>
    </location>
</feature>